<comment type="subcellular location">
    <subcellularLocation>
        <location evidence="1">Membrane</location>
    </subcellularLocation>
</comment>
<evidence type="ECO:0000256" key="2">
    <source>
        <dbReference type="ARBA" id="ARBA00022692"/>
    </source>
</evidence>
<evidence type="ECO:0000256" key="5">
    <source>
        <dbReference type="SAM" id="Phobius"/>
    </source>
</evidence>
<keyword evidence="2 5" id="KW-0812">Transmembrane</keyword>
<protein>
    <recommendedName>
        <fullName evidence="6">TMEM205-like domain-containing protein</fullName>
    </recommendedName>
</protein>
<keyword evidence="4 5" id="KW-0472">Membrane</keyword>
<proteinExistence type="predicted"/>
<evidence type="ECO:0000259" key="6">
    <source>
        <dbReference type="Pfam" id="PF13664"/>
    </source>
</evidence>
<dbReference type="EMBL" id="CP000109">
    <property type="protein sequence ID" value="ABB41477.1"/>
    <property type="molecule type" value="Genomic_DNA"/>
</dbReference>
<gene>
    <name evidence="7" type="ordered locus">Tcr_0881</name>
</gene>
<feature type="transmembrane region" description="Helical" evidence="5">
    <location>
        <begin position="7"/>
        <end position="28"/>
    </location>
</feature>
<feature type="transmembrane region" description="Helical" evidence="5">
    <location>
        <begin position="111"/>
        <end position="133"/>
    </location>
</feature>
<sequence length="143" mass="15527">MIQALIVTFLSINITVGYVVASVLFSHLDAAVAGKIMGHLFSGLYLVDALILLTVLLVLFLRKQGGFNKQGWLLASLILISGNALYVSPLMTQLKSAGVSAQVLGMSFSGWHAVSQIIFMLALGFVIIWWLFVYPKTYSASTD</sequence>
<name>Q31H96_HYDCU</name>
<dbReference type="AlphaFoldDB" id="Q31H96"/>
<evidence type="ECO:0000313" key="7">
    <source>
        <dbReference type="EMBL" id="ABB41477.1"/>
    </source>
</evidence>
<keyword evidence="3 5" id="KW-1133">Transmembrane helix</keyword>
<accession>Q31H96</accession>
<dbReference type="HOGENOM" id="CLU_1805282_0_0_6"/>
<feature type="transmembrane region" description="Helical" evidence="5">
    <location>
        <begin position="40"/>
        <end position="60"/>
    </location>
</feature>
<dbReference type="STRING" id="317025.Tcr_0881"/>
<dbReference type="OrthoDB" id="5612603at2"/>
<dbReference type="KEGG" id="tcx:Tcr_0881"/>
<organism evidence="7">
    <name type="scientific">Hydrogenovibrio crunogenus (strain DSM 25203 / XCL-2)</name>
    <name type="common">Thiomicrospira crunogena</name>
    <dbReference type="NCBI Taxonomy" id="317025"/>
    <lineage>
        <taxon>Bacteria</taxon>
        <taxon>Pseudomonadati</taxon>
        <taxon>Pseudomonadota</taxon>
        <taxon>Gammaproteobacteria</taxon>
        <taxon>Thiotrichales</taxon>
        <taxon>Piscirickettsiaceae</taxon>
        <taxon>Hydrogenovibrio</taxon>
    </lineage>
</organism>
<feature type="domain" description="TMEM205-like" evidence="6">
    <location>
        <begin position="6"/>
        <end position="98"/>
    </location>
</feature>
<evidence type="ECO:0000256" key="1">
    <source>
        <dbReference type="ARBA" id="ARBA00004370"/>
    </source>
</evidence>
<evidence type="ECO:0000256" key="3">
    <source>
        <dbReference type="ARBA" id="ARBA00022989"/>
    </source>
</evidence>
<feature type="transmembrane region" description="Helical" evidence="5">
    <location>
        <begin position="72"/>
        <end position="91"/>
    </location>
</feature>
<dbReference type="InterPro" id="IPR025423">
    <property type="entry name" value="TMEM205-like"/>
</dbReference>
<reference evidence="7" key="1">
    <citation type="submission" date="2006-07" db="EMBL/GenBank/DDBJ databases">
        <title>Complete sequence of Thiomicrospira crunogena XCL-2.</title>
        <authorList>
            <consortium name="US DOE Joint Genome Institute"/>
            <person name="Copeland A."/>
            <person name="Lucas S."/>
            <person name="Lapidus A."/>
            <person name="Barry K."/>
            <person name="Detter J.C."/>
            <person name="Glavina del Rio T."/>
            <person name="Hammon N."/>
            <person name="Israni S."/>
            <person name="Dalin E."/>
            <person name="Tice H."/>
            <person name="Pitluck S."/>
            <person name="Chain P."/>
            <person name="Malfatti S."/>
            <person name="Shin M."/>
            <person name="Vergez L."/>
            <person name="Schmutz J."/>
            <person name="Larimer F."/>
            <person name="Land M."/>
            <person name="Hauser L."/>
            <person name="Kyrpides N."/>
            <person name="Lykidis A."/>
            <person name="Scott K.M."/>
            <person name="Sievert S."/>
            <person name="Kerfeld C."/>
            <person name="Freyermuth S."/>
            <person name="Dobrinski K."/>
            <person name="Boller A."/>
            <person name="Fitzpatrick K."/>
            <person name="Thoma P."/>
            <person name="Moore J."/>
            <person name="Richardson P."/>
        </authorList>
    </citation>
    <scope>NUCLEOTIDE SEQUENCE</scope>
    <source>
        <strain evidence="7">XCL-2</strain>
    </source>
</reference>
<dbReference type="GO" id="GO:0016020">
    <property type="term" value="C:membrane"/>
    <property type="evidence" value="ECO:0007669"/>
    <property type="project" value="UniProtKB-SubCell"/>
</dbReference>
<evidence type="ECO:0000256" key="4">
    <source>
        <dbReference type="ARBA" id="ARBA00023136"/>
    </source>
</evidence>
<dbReference type="Pfam" id="PF13664">
    <property type="entry name" value="DUF4149"/>
    <property type="match status" value="1"/>
</dbReference>